<keyword evidence="5" id="KW-1185">Reference proteome</keyword>
<dbReference type="PROSITE" id="PS50119">
    <property type="entry name" value="ZF_BBOX"/>
    <property type="match status" value="1"/>
</dbReference>
<dbReference type="InterPro" id="IPR000315">
    <property type="entry name" value="Znf_B-box"/>
</dbReference>
<sequence>MINLLQKHEEMHDDHQTLTIQEYRTNANKMKVRLCDKHEDQPYSVGCRDCLSLCCVKCLSGLKNCTSTNALVGVNHQLCSLEELSSELKQDIDALTSKLGNKEGEWASLSKAASMLLSDFISETERFVGCLHKTRDEQIQELTLGYKNLEAEFVIQREAIQAKISQFIEVDVNKERLNFFIERSRIAAKLRQSHQVEIVNDYRETKQHINNLLNKETPVLRLRKVPELRTTGITRNLEMEITDQDTKNVDTLAISSDSEDLSYYECQATGKEPESECSDCEVGAFGHAESLSEVTGKPEPIGYSGKQKDLGSGPSQSGVSHSLMEMFYRNMNKQ</sequence>
<dbReference type="EMBL" id="VXIV02002846">
    <property type="protein sequence ID" value="KAF6022477.1"/>
    <property type="molecule type" value="Genomic_DNA"/>
</dbReference>
<feature type="region of interest" description="Disordered" evidence="2">
    <location>
        <begin position="289"/>
        <end position="326"/>
    </location>
</feature>
<dbReference type="GO" id="GO:0008270">
    <property type="term" value="F:zinc ion binding"/>
    <property type="evidence" value="ECO:0007669"/>
    <property type="project" value="UniProtKB-KW"/>
</dbReference>
<name>A0A7J7J910_BUGNE</name>
<proteinExistence type="predicted"/>
<evidence type="ECO:0000256" key="2">
    <source>
        <dbReference type="SAM" id="MobiDB-lite"/>
    </source>
</evidence>
<feature type="domain" description="B box-type" evidence="3">
    <location>
        <begin position="30"/>
        <end position="81"/>
    </location>
</feature>
<keyword evidence="1" id="KW-0862">Zinc</keyword>
<reference evidence="4" key="1">
    <citation type="submission" date="2020-06" db="EMBL/GenBank/DDBJ databases">
        <title>Draft genome of Bugula neritina, a colonial animal packing powerful symbionts and potential medicines.</title>
        <authorList>
            <person name="Rayko M."/>
        </authorList>
    </citation>
    <scope>NUCLEOTIDE SEQUENCE [LARGE SCALE GENOMIC DNA]</scope>
    <source>
        <strain evidence="4">Kwan_BN1</strain>
    </source>
</reference>
<evidence type="ECO:0000256" key="1">
    <source>
        <dbReference type="PROSITE-ProRule" id="PRU00024"/>
    </source>
</evidence>
<dbReference type="Proteomes" id="UP000593567">
    <property type="component" value="Unassembled WGS sequence"/>
</dbReference>
<keyword evidence="1" id="KW-0863">Zinc-finger</keyword>
<gene>
    <name evidence="4" type="ORF">EB796_019220</name>
</gene>
<protein>
    <recommendedName>
        <fullName evidence="3">B box-type domain-containing protein</fullName>
    </recommendedName>
</protein>
<organism evidence="4 5">
    <name type="scientific">Bugula neritina</name>
    <name type="common">Brown bryozoan</name>
    <name type="synonym">Sertularia neritina</name>
    <dbReference type="NCBI Taxonomy" id="10212"/>
    <lineage>
        <taxon>Eukaryota</taxon>
        <taxon>Metazoa</taxon>
        <taxon>Spiralia</taxon>
        <taxon>Lophotrochozoa</taxon>
        <taxon>Bryozoa</taxon>
        <taxon>Gymnolaemata</taxon>
        <taxon>Cheilostomatida</taxon>
        <taxon>Flustrina</taxon>
        <taxon>Buguloidea</taxon>
        <taxon>Bugulidae</taxon>
        <taxon>Bugula</taxon>
    </lineage>
</organism>
<accession>A0A7J7J910</accession>
<dbReference type="CDD" id="cd19756">
    <property type="entry name" value="Bbox2"/>
    <property type="match status" value="1"/>
</dbReference>
<comment type="caution">
    <text evidence="4">The sequence shown here is derived from an EMBL/GenBank/DDBJ whole genome shotgun (WGS) entry which is preliminary data.</text>
</comment>
<evidence type="ECO:0000313" key="4">
    <source>
        <dbReference type="EMBL" id="KAF6022477.1"/>
    </source>
</evidence>
<dbReference type="AlphaFoldDB" id="A0A7J7J910"/>
<keyword evidence="1" id="KW-0479">Metal-binding</keyword>
<evidence type="ECO:0000313" key="5">
    <source>
        <dbReference type="Proteomes" id="UP000593567"/>
    </source>
</evidence>
<evidence type="ECO:0000259" key="3">
    <source>
        <dbReference type="PROSITE" id="PS50119"/>
    </source>
</evidence>